<dbReference type="InterPro" id="IPR048866">
    <property type="entry name" value="ORC5_lid"/>
</dbReference>
<dbReference type="InterPro" id="IPR020796">
    <property type="entry name" value="ORC5"/>
</dbReference>
<sequence length="471" mass="53439">MEEPTLQLILEQEYPGRSQQIQTLLNLMGKPTDPTVPALFVYGHTSSGKTSVLRSLFTAALLPHRFAFINCVECHTPRLVFEHTLNQLTGTVPSHANGYRGFAKCDSLADFVVKLGEVCEMGEGANETRYLILDRAERLRDMSPTLIPVLLRLRELTGKNVCVILVSTIVWDKFRAKTGAFEPLLVRFSEYSKNILFHDFYMDWLDNDGACFRQSWAPKNSYDIMAILAKDCPPTENLPFFIGFVEIVYDIFHRNCKDLNELRHLVSLLFPRYLQPVLDGIAQRSENTKLFRLAQPYFVEATDKLYLREISSAEWTKRPPASSSSSTVEASTITTARGLHLFFLIALIVALTRTRAADFNLPYYTKFLLIAAFLASYNPPRLDLRYFAKVGEENTKKRKGGGARKGGVDKTGGKVGCPWISSLVTLRLLTRTTTADRLDSVKCKCNVGHEFIRQVARGVRFEIDRYLYDFL</sequence>
<feature type="domain" description="Origin recognition complex subunit 5 C-terminal" evidence="9">
    <location>
        <begin position="420"/>
        <end position="467"/>
    </location>
</feature>
<dbReference type="InterPro" id="IPR047088">
    <property type="entry name" value="ORC5_C"/>
</dbReference>
<dbReference type="Gene3D" id="3.40.50.300">
    <property type="entry name" value="P-loop containing nucleotide triphosphate hydrolases"/>
    <property type="match status" value="1"/>
</dbReference>
<evidence type="ECO:0000256" key="4">
    <source>
        <dbReference type="ARBA" id="ARBA00022741"/>
    </source>
</evidence>
<dbReference type="GO" id="GO:0003688">
    <property type="term" value="F:DNA replication origin binding"/>
    <property type="evidence" value="ECO:0007669"/>
    <property type="project" value="TreeGrafter"/>
</dbReference>
<comment type="similarity">
    <text evidence="2">Belongs to the ORC5 family.</text>
</comment>
<evidence type="ECO:0000313" key="12">
    <source>
        <dbReference type="Proteomes" id="UP000274822"/>
    </source>
</evidence>
<keyword evidence="3" id="KW-0235">DNA replication</keyword>
<dbReference type="SUPFAM" id="SSF52540">
    <property type="entry name" value="P-loop containing nucleoside triphosphate hydrolases"/>
    <property type="match status" value="1"/>
</dbReference>
<evidence type="ECO:0000256" key="2">
    <source>
        <dbReference type="ARBA" id="ARBA00006269"/>
    </source>
</evidence>
<evidence type="ECO:0000259" key="10">
    <source>
        <dbReference type="Pfam" id="PF21639"/>
    </source>
</evidence>
<accession>A0A433QIT9</accession>
<feature type="domain" description="Origin recognition complex subunit 5 C-terminal" evidence="9">
    <location>
        <begin position="361"/>
        <end position="403"/>
    </location>
</feature>
<name>A0A433QIT9_9FUNG</name>
<dbReference type="InterPro" id="IPR027417">
    <property type="entry name" value="P-loop_NTPase"/>
</dbReference>
<dbReference type="Proteomes" id="UP000274822">
    <property type="component" value="Unassembled WGS sequence"/>
</dbReference>
<dbReference type="PANTHER" id="PTHR12705:SF0">
    <property type="entry name" value="ORIGIN RECOGNITION COMPLEX SUBUNIT 5"/>
    <property type="match status" value="1"/>
</dbReference>
<dbReference type="AlphaFoldDB" id="A0A433QIT9"/>
<dbReference type="FunFam" id="3.40.50.300:FF:000673">
    <property type="entry name" value="Origin recognition complex subunit 5"/>
    <property type="match status" value="1"/>
</dbReference>
<keyword evidence="5" id="KW-0067">ATP-binding</keyword>
<dbReference type="GO" id="GO:0006270">
    <property type="term" value="P:DNA replication initiation"/>
    <property type="evidence" value="ECO:0007669"/>
    <property type="project" value="TreeGrafter"/>
</dbReference>
<proteinExistence type="inferred from homology"/>
<feature type="domain" description="ORC5 lid" evidence="10">
    <location>
        <begin position="244"/>
        <end position="298"/>
    </location>
</feature>
<keyword evidence="12" id="KW-1185">Reference proteome</keyword>
<dbReference type="EMBL" id="RBNJ01004840">
    <property type="protein sequence ID" value="RUS29679.1"/>
    <property type="molecule type" value="Genomic_DNA"/>
</dbReference>
<keyword evidence="4" id="KW-0547">Nucleotide-binding</keyword>
<dbReference type="Pfam" id="PF14630">
    <property type="entry name" value="ORC5_C"/>
    <property type="match status" value="2"/>
</dbReference>
<protein>
    <recommendedName>
        <fullName evidence="7">Origin recognition complex subunit 5</fullName>
    </recommendedName>
</protein>
<gene>
    <name evidence="11" type="ORF">BC938DRAFT_480376</name>
</gene>
<comment type="caution">
    <text evidence="11">The sequence shown here is derived from an EMBL/GenBank/DDBJ whole genome shotgun (WGS) entry which is preliminary data.</text>
</comment>
<dbReference type="GO" id="GO:0005524">
    <property type="term" value="F:ATP binding"/>
    <property type="evidence" value="ECO:0007669"/>
    <property type="project" value="UniProtKB-KW"/>
</dbReference>
<organism evidence="11 12">
    <name type="scientific">Jimgerdemannia flammicorona</name>
    <dbReference type="NCBI Taxonomy" id="994334"/>
    <lineage>
        <taxon>Eukaryota</taxon>
        <taxon>Fungi</taxon>
        <taxon>Fungi incertae sedis</taxon>
        <taxon>Mucoromycota</taxon>
        <taxon>Mucoromycotina</taxon>
        <taxon>Endogonomycetes</taxon>
        <taxon>Endogonales</taxon>
        <taxon>Endogonaceae</taxon>
        <taxon>Jimgerdemannia</taxon>
    </lineage>
</organism>
<dbReference type="Pfam" id="PF21639">
    <property type="entry name" value="ORC5_lid"/>
    <property type="match status" value="1"/>
</dbReference>
<feature type="domain" description="Orc1-like AAA ATPase" evidence="8">
    <location>
        <begin position="15"/>
        <end position="164"/>
    </location>
</feature>
<dbReference type="InterPro" id="IPR041664">
    <property type="entry name" value="AAA_16"/>
</dbReference>
<dbReference type="Pfam" id="PF13191">
    <property type="entry name" value="AAA_16"/>
    <property type="match status" value="1"/>
</dbReference>
<evidence type="ECO:0000256" key="6">
    <source>
        <dbReference type="ARBA" id="ARBA00023242"/>
    </source>
</evidence>
<dbReference type="GO" id="GO:0005664">
    <property type="term" value="C:nuclear origin of replication recognition complex"/>
    <property type="evidence" value="ECO:0007669"/>
    <property type="project" value="TreeGrafter"/>
</dbReference>
<evidence type="ECO:0000256" key="7">
    <source>
        <dbReference type="ARBA" id="ARBA00069657"/>
    </source>
</evidence>
<evidence type="ECO:0000256" key="3">
    <source>
        <dbReference type="ARBA" id="ARBA00022705"/>
    </source>
</evidence>
<dbReference type="PANTHER" id="PTHR12705">
    <property type="entry name" value="ORIGIN RECOGNITION COMPLEX SUBUNIT 5"/>
    <property type="match status" value="1"/>
</dbReference>
<evidence type="ECO:0000313" key="11">
    <source>
        <dbReference type="EMBL" id="RUS29679.1"/>
    </source>
</evidence>
<evidence type="ECO:0000259" key="9">
    <source>
        <dbReference type="Pfam" id="PF14630"/>
    </source>
</evidence>
<reference evidence="11 12" key="1">
    <citation type="journal article" date="2018" name="New Phytol.">
        <title>Phylogenomics of Endogonaceae and evolution of mycorrhizas within Mucoromycota.</title>
        <authorList>
            <person name="Chang Y."/>
            <person name="Desiro A."/>
            <person name="Na H."/>
            <person name="Sandor L."/>
            <person name="Lipzen A."/>
            <person name="Clum A."/>
            <person name="Barry K."/>
            <person name="Grigoriev I.V."/>
            <person name="Martin F.M."/>
            <person name="Stajich J.E."/>
            <person name="Smith M.E."/>
            <person name="Bonito G."/>
            <person name="Spatafora J.W."/>
        </authorList>
    </citation>
    <scope>NUCLEOTIDE SEQUENCE [LARGE SCALE GENOMIC DNA]</scope>
    <source>
        <strain evidence="11 12">AD002</strain>
    </source>
</reference>
<comment type="subcellular location">
    <subcellularLocation>
        <location evidence="1">Nucleus</location>
    </subcellularLocation>
</comment>
<evidence type="ECO:0000259" key="8">
    <source>
        <dbReference type="Pfam" id="PF13191"/>
    </source>
</evidence>
<keyword evidence="6" id="KW-0539">Nucleus</keyword>
<evidence type="ECO:0000256" key="1">
    <source>
        <dbReference type="ARBA" id="ARBA00004123"/>
    </source>
</evidence>
<evidence type="ECO:0000256" key="5">
    <source>
        <dbReference type="ARBA" id="ARBA00022840"/>
    </source>
</evidence>